<gene>
    <name evidence="4" type="ORF">AW171_hschr31943</name>
</gene>
<evidence type="ECO:0000313" key="5">
    <source>
        <dbReference type="Proteomes" id="UP000243052"/>
    </source>
</evidence>
<dbReference type="GO" id="GO:0008897">
    <property type="term" value="F:holo-[acyl-carrier-protein] synthase activity"/>
    <property type="evidence" value="ECO:0007669"/>
    <property type="project" value="UniProtKB-EC"/>
</dbReference>
<dbReference type="EC" id="2.7.8.7" evidence="1"/>
<evidence type="ECO:0000313" key="4">
    <source>
        <dbReference type="EMBL" id="AMD20073.1"/>
    </source>
</evidence>
<accession>A0A109UZC4</accession>
<dbReference type="RefSeq" id="XP_017987069.1">
    <property type="nucleotide sequence ID" value="XM_018131043.1"/>
</dbReference>
<dbReference type="PANTHER" id="PTHR12215:SF10">
    <property type="entry name" value="L-AMINOADIPATE-SEMIALDEHYDE DEHYDROGENASE-PHOSPHOPANTETHEINYL TRANSFERASE"/>
    <property type="match status" value="1"/>
</dbReference>
<dbReference type="Gene3D" id="3.90.470.20">
    <property type="entry name" value="4'-phosphopantetheinyl transferase domain"/>
    <property type="match status" value="2"/>
</dbReference>
<dbReference type="EMBL" id="CP014243">
    <property type="protein sequence ID" value="AMD20073.1"/>
    <property type="molecule type" value="Genomic_DNA"/>
</dbReference>
<reference evidence="4 5" key="1">
    <citation type="submission" date="2016-01" db="EMBL/GenBank/DDBJ databases">
        <title>Genome sequence of the yeast Holleya sinecauda.</title>
        <authorList>
            <person name="Dietrich F.S."/>
        </authorList>
    </citation>
    <scope>NUCLEOTIDE SEQUENCE [LARGE SCALE GENOMIC DNA]</scope>
    <source>
        <strain evidence="4 5">ATCC 58844</strain>
    </source>
</reference>
<evidence type="ECO:0000256" key="1">
    <source>
        <dbReference type="ARBA" id="ARBA00013172"/>
    </source>
</evidence>
<proteinExistence type="predicted"/>
<sequence>MPSRALIAVEVSNSSFDINTALHLLPDAIRHQLLQRKVRLEIDLASQLLRYYGCSRLLGIQWENLEFTASRLGKPALLGESTLSFNISKGNSSVVMYILQDEELQNVGVDVASTSVVSDWSNDYLDLFSNIFSSEEYTCLRETNYRTQRDVLFTRYWSLKEAYAKYTGNGLNSELNSISFGRLKGFGRKEHHVFCIVLNNELLRFHSFWLDDDSIVSTCEGPLIEIDDTIRIDIERISMTSLIDTLITSKESSKPDR</sequence>
<dbReference type="AlphaFoldDB" id="A0A109UZC4"/>
<dbReference type="GeneID" id="28723306"/>
<dbReference type="InterPro" id="IPR037143">
    <property type="entry name" value="4-PPantetheinyl_Trfase_dom_sf"/>
</dbReference>
<keyword evidence="2" id="KW-0808">Transferase</keyword>
<protein>
    <recommendedName>
        <fullName evidence="1">holo-[acyl-carrier-protein] synthase</fullName>
        <ecNumber evidence="1">2.7.8.7</ecNumber>
    </recommendedName>
</protein>
<dbReference type="InterPro" id="IPR050559">
    <property type="entry name" value="P-Pant_transferase_sf"/>
</dbReference>
<dbReference type="GO" id="GO:0005829">
    <property type="term" value="C:cytosol"/>
    <property type="evidence" value="ECO:0007669"/>
    <property type="project" value="TreeGrafter"/>
</dbReference>
<dbReference type="OrthoDB" id="26719at2759"/>
<feature type="domain" description="4'-phosphopantetheinyl transferase" evidence="3">
    <location>
        <begin position="107"/>
        <end position="181"/>
    </location>
</feature>
<dbReference type="STRING" id="45286.A0A109UZC4"/>
<dbReference type="SUPFAM" id="SSF56214">
    <property type="entry name" value="4'-phosphopantetheinyl transferase"/>
    <property type="match status" value="2"/>
</dbReference>
<evidence type="ECO:0000256" key="2">
    <source>
        <dbReference type="ARBA" id="ARBA00022679"/>
    </source>
</evidence>
<dbReference type="GO" id="GO:0000287">
    <property type="term" value="F:magnesium ion binding"/>
    <property type="evidence" value="ECO:0007669"/>
    <property type="project" value="InterPro"/>
</dbReference>
<evidence type="ECO:0000259" key="3">
    <source>
        <dbReference type="Pfam" id="PF01648"/>
    </source>
</evidence>
<dbReference type="PANTHER" id="PTHR12215">
    <property type="entry name" value="PHOSPHOPANTETHEINE TRANSFERASE"/>
    <property type="match status" value="1"/>
</dbReference>
<dbReference type="Proteomes" id="UP000243052">
    <property type="component" value="Chromosome iii"/>
</dbReference>
<organism evidence="4 5">
    <name type="scientific">Eremothecium sinecaudum</name>
    <dbReference type="NCBI Taxonomy" id="45286"/>
    <lineage>
        <taxon>Eukaryota</taxon>
        <taxon>Fungi</taxon>
        <taxon>Dikarya</taxon>
        <taxon>Ascomycota</taxon>
        <taxon>Saccharomycotina</taxon>
        <taxon>Saccharomycetes</taxon>
        <taxon>Saccharomycetales</taxon>
        <taxon>Saccharomycetaceae</taxon>
        <taxon>Eremothecium</taxon>
    </lineage>
</organism>
<name>A0A109UZC4_9SACH</name>
<dbReference type="InterPro" id="IPR008278">
    <property type="entry name" value="4-PPantetheinyl_Trfase_dom"/>
</dbReference>
<dbReference type="Pfam" id="PF01648">
    <property type="entry name" value="ACPS"/>
    <property type="match status" value="1"/>
</dbReference>
<keyword evidence="5" id="KW-1185">Reference proteome</keyword>
<dbReference type="GO" id="GO:0019878">
    <property type="term" value="P:lysine biosynthetic process via aminoadipic acid"/>
    <property type="evidence" value="ECO:0007669"/>
    <property type="project" value="TreeGrafter"/>
</dbReference>